<accession>A0A9D4VDC2</accession>
<feature type="region of interest" description="Disordered" evidence="1">
    <location>
        <begin position="260"/>
        <end position="349"/>
    </location>
</feature>
<dbReference type="EMBL" id="JABFUD020000001">
    <property type="protein sequence ID" value="KAI5083959.1"/>
    <property type="molecule type" value="Genomic_DNA"/>
</dbReference>
<dbReference type="AlphaFoldDB" id="A0A9D4VDC2"/>
<sequence length="370" mass="40974">MSYISSVWCVAHLKIKKKKEAGAGVSPVGREESREFKSGVLLLSGIQLGLANWGDGTLQAFSNPNSNKKAEQHFSFSFRLLVESTPLPLQIPQNLSFEAMASLLKFSGSKWKKRGRDSNCPAALKTKAAEQRQGPACCRRVGDAKLVQVYAAPTQDEADHPDLLHLHGGVEFDPEEDYAQVLAEARSHLKVTSTCNNNNNNTVSSTCAQPLQHHLDAYKELHSKLGKPNKPSKLWRSVFFWRKFSSSSEKQVEVEFESIFTSPPHPTPKSNLHKGTCNQSRKAKGNSFMPRPATKGSSRHLNYGSRPARKNNSGPLYTDGLPATPFNIKHTKKSYSGPLGTVNRNQVDPHRSPYQLLHRTPLSSPLYSCS</sequence>
<gene>
    <name evidence="2" type="ORF">GOP47_0000128</name>
</gene>
<dbReference type="OrthoDB" id="1932877at2759"/>
<evidence type="ECO:0000313" key="3">
    <source>
        <dbReference type="Proteomes" id="UP000886520"/>
    </source>
</evidence>
<proteinExistence type="predicted"/>
<evidence type="ECO:0000313" key="2">
    <source>
        <dbReference type="EMBL" id="KAI5083959.1"/>
    </source>
</evidence>
<reference evidence="2" key="1">
    <citation type="submission" date="2021-01" db="EMBL/GenBank/DDBJ databases">
        <title>Adiantum capillus-veneris genome.</title>
        <authorList>
            <person name="Fang Y."/>
            <person name="Liao Q."/>
        </authorList>
    </citation>
    <scope>NUCLEOTIDE SEQUENCE</scope>
    <source>
        <strain evidence="2">H3</strain>
        <tissue evidence="2">Leaf</tissue>
    </source>
</reference>
<organism evidence="2 3">
    <name type="scientific">Adiantum capillus-veneris</name>
    <name type="common">Maidenhair fern</name>
    <dbReference type="NCBI Taxonomy" id="13818"/>
    <lineage>
        <taxon>Eukaryota</taxon>
        <taxon>Viridiplantae</taxon>
        <taxon>Streptophyta</taxon>
        <taxon>Embryophyta</taxon>
        <taxon>Tracheophyta</taxon>
        <taxon>Polypodiopsida</taxon>
        <taxon>Polypodiidae</taxon>
        <taxon>Polypodiales</taxon>
        <taxon>Pteridineae</taxon>
        <taxon>Pteridaceae</taxon>
        <taxon>Vittarioideae</taxon>
        <taxon>Adiantum</taxon>
    </lineage>
</organism>
<protein>
    <submittedName>
        <fullName evidence="2">Uncharacterized protein</fullName>
    </submittedName>
</protein>
<evidence type="ECO:0000256" key="1">
    <source>
        <dbReference type="SAM" id="MobiDB-lite"/>
    </source>
</evidence>
<comment type="caution">
    <text evidence="2">The sequence shown here is derived from an EMBL/GenBank/DDBJ whole genome shotgun (WGS) entry which is preliminary data.</text>
</comment>
<name>A0A9D4VDC2_ADICA</name>
<dbReference type="Proteomes" id="UP000886520">
    <property type="component" value="Chromosome 1"/>
</dbReference>
<keyword evidence="3" id="KW-1185">Reference proteome</keyword>